<dbReference type="PRINTS" id="PR00385">
    <property type="entry name" value="P450"/>
</dbReference>
<evidence type="ECO:0000256" key="4">
    <source>
        <dbReference type="ARBA" id="ARBA00023002"/>
    </source>
</evidence>
<keyword evidence="7" id="KW-0472">Membrane</keyword>
<protein>
    <recommendedName>
        <fullName evidence="10">Cytochrome p450 monooxygenase</fullName>
    </recommendedName>
</protein>
<feature type="region of interest" description="Disordered" evidence="6">
    <location>
        <begin position="389"/>
        <end position="490"/>
    </location>
</feature>
<dbReference type="EMBL" id="JAWCUI010000018">
    <property type="protein sequence ID" value="KAL1897602.1"/>
    <property type="molecule type" value="Genomic_DNA"/>
</dbReference>
<dbReference type="Proteomes" id="UP001583186">
    <property type="component" value="Unassembled WGS sequence"/>
</dbReference>
<gene>
    <name evidence="8" type="ORF">Sste5346_003908</name>
</gene>
<comment type="similarity">
    <text evidence="1">Belongs to the cytochrome P450 family.</text>
</comment>
<evidence type="ECO:0000256" key="7">
    <source>
        <dbReference type="SAM" id="Phobius"/>
    </source>
</evidence>
<evidence type="ECO:0008006" key="10">
    <source>
        <dbReference type="Google" id="ProtNLM"/>
    </source>
</evidence>
<dbReference type="PANTHER" id="PTHR24305:SF96">
    <property type="entry name" value="CYTOCHROME P450 MONOOXYGENASE STCB-RELATED"/>
    <property type="match status" value="1"/>
</dbReference>
<evidence type="ECO:0000313" key="8">
    <source>
        <dbReference type="EMBL" id="KAL1897602.1"/>
    </source>
</evidence>
<evidence type="ECO:0000256" key="6">
    <source>
        <dbReference type="SAM" id="MobiDB-lite"/>
    </source>
</evidence>
<organism evidence="8 9">
    <name type="scientific">Sporothrix stenoceras</name>
    <dbReference type="NCBI Taxonomy" id="5173"/>
    <lineage>
        <taxon>Eukaryota</taxon>
        <taxon>Fungi</taxon>
        <taxon>Dikarya</taxon>
        <taxon>Ascomycota</taxon>
        <taxon>Pezizomycotina</taxon>
        <taxon>Sordariomycetes</taxon>
        <taxon>Sordariomycetidae</taxon>
        <taxon>Ophiostomatales</taxon>
        <taxon>Ophiostomataceae</taxon>
        <taxon>Sporothrix</taxon>
    </lineage>
</organism>
<dbReference type="InterPro" id="IPR036396">
    <property type="entry name" value="Cyt_P450_sf"/>
</dbReference>
<keyword evidence="7" id="KW-0812">Transmembrane</keyword>
<evidence type="ECO:0000256" key="1">
    <source>
        <dbReference type="ARBA" id="ARBA00010617"/>
    </source>
</evidence>
<keyword evidence="9" id="KW-1185">Reference proteome</keyword>
<keyword evidence="7" id="KW-1133">Transmembrane helix</keyword>
<keyword evidence="3" id="KW-0479">Metal-binding</keyword>
<dbReference type="Pfam" id="PF00067">
    <property type="entry name" value="p450"/>
    <property type="match status" value="1"/>
</dbReference>
<evidence type="ECO:0000256" key="2">
    <source>
        <dbReference type="ARBA" id="ARBA00022617"/>
    </source>
</evidence>
<feature type="transmembrane region" description="Helical" evidence="7">
    <location>
        <begin position="6"/>
        <end position="26"/>
    </location>
</feature>
<name>A0ABR3ZBI3_9PEZI</name>
<dbReference type="Gene3D" id="1.10.630.10">
    <property type="entry name" value="Cytochrome P450"/>
    <property type="match status" value="1"/>
</dbReference>
<accession>A0ABR3ZBI3</accession>
<sequence>MAMFQISFAGWTCLALAIVCVIKYYILTGKRMYYVHSLHETYGPVVRIAPEEVAVADPEGVAQIHRIGGGFLKGPWYTGTNNAPEPGIFAMVNPKDHAQRRRLFAKAFSNASLRQNWEPTIQDKVKLAVALIKDDAQRGEADMLKWWTLMATDIMAHLSFGESFHMLELGEKTKYVRVIESALASSGIGYELPWLYAIARWIPAEAIQVVVNARNYIIEYGGKAVDNMRKQGGSSQNLFGNMLAACDDGEKQHFTDLSIRLEASNLLVAGSDTTANTLTYAVWAVLKKPDLQRRLVAEVGALGPRFGDAELEQLPLLNAIIEETLRLYGAAPGALQRTVPRGGATLGGHFLPEGTMVETQAYTAHRDPNFWPDPLRRRHAHRRAQWAWRAARHHGTAPEHTALPLPTTATKRARPPTADSSTLASSPLPRPTSDVIVVSGSPRRSPTERSRTAREPKPTAPSTPSGHNATPATPSTPTATTRTVHPATAPHTTAVPWDVATICGILDSHANDPTAALVLQRRFPKG</sequence>
<keyword evidence="5" id="KW-0408">Iron</keyword>
<feature type="compositionally biased region" description="Low complexity" evidence="6">
    <location>
        <begin position="469"/>
        <end position="490"/>
    </location>
</feature>
<dbReference type="PANTHER" id="PTHR24305">
    <property type="entry name" value="CYTOCHROME P450"/>
    <property type="match status" value="1"/>
</dbReference>
<evidence type="ECO:0000256" key="5">
    <source>
        <dbReference type="ARBA" id="ARBA00023004"/>
    </source>
</evidence>
<keyword evidence="2" id="KW-0349">Heme</keyword>
<dbReference type="SUPFAM" id="SSF48264">
    <property type="entry name" value="Cytochrome P450"/>
    <property type="match status" value="1"/>
</dbReference>
<dbReference type="PRINTS" id="PR00463">
    <property type="entry name" value="EP450I"/>
</dbReference>
<keyword evidence="4" id="KW-0560">Oxidoreductase</keyword>
<dbReference type="InterPro" id="IPR002401">
    <property type="entry name" value="Cyt_P450_E_grp-I"/>
</dbReference>
<reference evidence="8 9" key="1">
    <citation type="journal article" date="2024" name="IMA Fungus">
        <title>IMA Genome - F19 : A genome assembly and annotation guide to empower mycologists, including annotated draft genome sequences of Ceratocystis pirilliformis, Diaporthe australafricana, Fusarium ophioides, Paecilomyces lecythidis, and Sporothrix stenoceras.</title>
        <authorList>
            <person name="Aylward J."/>
            <person name="Wilson A.M."/>
            <person name="Visagie C.M."/>
            <person name="Spraker J."/>
            <person name="Barnes I."/>
            <person name="Buitendag C."/>
            <person name="Ceriani C."/>
            <person name="Del Mar Angel L."/>
            <person name="du Plessis D."/>
            <person name="Fuchs T."/>
            <person name="Gasser K."/>
            <person name="Kramer D."/>
            <person name="Li W."/>
            <person name="Munsamy K."/>
            <person name="Piso A."/>
            <person name="Price J.L."/>
            <person name="Sonnekus B."/>
            <person name="Thomas C."/>
            <person name="van der Nest A."/>
            <person name="van Dijk A."/>
            <person name="van Heerden A."/>
            <person name="van Vuuren N."/>
            <person name="Yilmaz N."/>
            <person name="Duong T.A."/>
            <person name="van der Merwe N.A."/>
            <person name="Wingfield M.J."/>
            <person name="Wingfield B.D."/>
        </authorList>
    </citation>
    <scope>NUCLEOTIDE SEQUENCE [LARGE SCALE GENOMIC DNA]</scope>
    <source>
        <strain evidence="8 9">CMW 5346</strain>
    </source>
</reference>
<feature type="compositionally biased region" description="Low complexity" evidence="6">
    <location>
        <begin position="404"/>
        <end position="418"/>
    </location>
</feature>
<dbReference type="InterPro" id="IPR050121">
    <property type="entry name" value="Cytochrome_P450_monoxygenase"/>
</dbReference>
<evidence type="ECO:0000313" key="9">
    <source>
        <dbReference type="Proteomes" id="UP001583186"/>
    </source>
</evidence>
<dbReference type="InterPro" id="IPR001128">
    <property type="entry name" value="Cyt_P450"/>
</dbReference>
<feature type="compositionally biased region" description="Basic and acidic residues" evidence="6">
    <location>
        <begin position="445"/>
        <end position="457"/>
    </location>
</feature>
<proteinExistence type="inferred from homology"/>
<evidence type="ECO:0000256" key="3">
    <source>
        <dbReference type="ARBA" id="ARBA00022723"/>
    </source>
</evidence>
<comment type="caution">
    <text evidence="8">The sequence shown here is derived from an EMBL/GenBank/DDBJ whole genome shotgun (WGS) entry which is preliminary data.</text>
</comment>